<evidence type="ECO:0000256" key="1">
    <source>
        <dbReference type="ARBA" id="ARBA00022741"/>
    </source>
</evidence>
<dbReference type="Pfam" id="PF00580">
    <property type="entry name" value="UvrD-helicase"/>
    <property type="match status" value="1"/>
</dbReference>
<dbReference type="InterPro" id="IPR000212">
    <property type="entry name" value="DNA_helicase_UvrD/REP"/>
</dbReference>
<dbReference type="GO" id="GO:0031297">
    <property type="term" value="P:replication fork processing"/>
    <property type="evidence" value="ECO:0007669"/>
    <property type="project" value="TreeGrafter"/>
</dbReference>
<dbReference type="GO" id="GO:0000724">
    <property type="term" value="P:double-strand break repair via homologous recombination"/>
    <property type="evidence" value="ECO:0007669"/>
    <property type="project" value="TreeGrafter"/>
</dbReference>
<evidence type="ECO:0000256" key="2">
    <source>
        <dbReference type="ARBA" id="ARBA00022801"/>
    </source>
</evidence>
<sequence>MNHRPTDEQAAVIDAFTAADRPTIVVQAGAGCGKSSTLKMAAKAQPARRGAYVAYNKALAAEAKRDFPGTVDCRTAHSLAFGPVGRHYIDRIKGPRVPAKAAAEALGINSPVELAPDLAPLSPITLARMVMAMVGRFLNSADQEPGVQHLEPIDAYTHTENAELAAYLVKYARKAWDDLQLTRGGKLQCTHDVYLKIYQLSRPRMPVDYVLLDEAQDLSPVMASLFHFQDHAQRIMVGDSAQAIYGFRGAIDAMSKFQADQRLTLSQSFRFGPAIATEANRWLDLLRAPLRLRGYEPAGSSLAALAEPDAILCRSNAGAIAQLVDAVRSGRRAALVGGGDDLIRLAEAAMDLMAGRGTAHPELLAFKTWAQVQEHAALDDASGSLKVLVKLVDDHGPEELIRVVSTLVDEQHADVIISTGHRAKGREWDRVRIGADFREPRRDRLTGRALWRRDELMLAYVAVTRARRVLDRGGLAWLDDYDRGPVQGPETWLTTAVREHPDAILADQPDPYGLDDVDELAGIGSDYRTDPAERIAAVAAIAPEYVRPVEPKPAAVVSPFAPAPRKPRCACAHLQLVHVDETRACRACSCRAYAEAREAVPA</sequence>
<evidence type="ECO:0000256" key="3">
    <source>
        <dbReference type="ARBA" id="ARBA00022806"/>
    </source>
</evidence>
<evidence type="ECO:0000256" key="4">
    <source>
        <dbReference type="ARBA" id="ARBA00022840"/>
    </source>
</evidence>
<dbReference type="Gene3D" id="3.40.50.300">
    <property type="entry name" value="P-loop containing nucleotide triphosphate hydrolases"/>
    <property type="match status" value="2"/>
</dbReference>
<dbReference type="PATRIC" id="fig|512565.3.peg.270"/>
<dbReference type="PANTHER" id="PTHR11070">
    <property type="entry name" value="UVRD / RECB / PCRA DNA HELICASE FAMILY MEMBER"/>
    <property type="match status" value="1"/>
</dbReference>
<dbReference type="STRING" id="512565.AMIS_2700"/>
<dbReference type="PROSITE" id="PS51257">
    <property type="entry name" value="PROKAR_LIPOPROTEIN"/>
    <property type="match status" value="1"/>
</dbReference>
<gene>
    <name evidence="6" type="ordered locus">AMIS_2700</name>
</gene>
<dbReference type="GO" id="GO:0005524">
    <property type="term" value="F:ATP binding"/>
    <property type="evidence" value="ECO:0007669"/>
    <property type="project" value="UniProtKB-KW"/>
</dbReference>
<accession>I0GXK3</accession>
<dbReference type="eggNOG" id="COG0210">
    <property type="taxonomic scope" value="Bacteria"/>
</dbReference>
<dbReference type="AlphaFoldDB" id="I0GXK3"/>
<dbReference type="InterPro" id="IPR027417">
    <property type="entry name" value="P-loop_NTPase"/>
</dbReference>
<protein>
    <submittedName>
        <fullName evidence="6">Putative DNA helicase</fullName>
    </submittedName>
</protein>
<keyword evidence="7" id="KW-1185">Reference proteome</keyword>
<keyword evidence="3 6" id="KW-0347">Helicase</keyword>
<evidence type="ECO:0000313" key="6">
    <source>
        <dbReference type="EMBL" id="BAL85490.1"/>
    </source>
</evidence>
<dbReference type="GO" id="GO:0043138">
    <property type="term" value="F:3'-5' DNA helicase activity"/>
    <property type="evidence" value="ECO:0007669"/>
    <property type="project" value="TreeGrafter"/>
</dbReference>
<dbReference type="RefSeq" id="WP_014440390.1">
    <property type="nucleotide sequence ID" value="NC_017093.1"/>
</dbReference>
<dbReference type="OrthoDB" id="5318045at2"/>
<dbReference type="HOGENOM" id="CLU_023291_1_0_11"/>
<dbReference type="KEGG" id="ams:AMIS_2700"/>
<dbReference type="SUPFAM" id="SSF52540">
    <property type="entry name" value="P-loop containing nucleoside triphosphate hydrolases"/>
    <property type="match status" value="1"/>
</dbReference>
<dbReference type="GO" id="GO:0003677">
    <property type="term" value="F:DNA binding"/>
    <property type="evidence" value="ECO:0007669"/>
    <property type="project" value="InterPro"/>
</dbReference>
<evidence type="ECO:0000259" key="5">
    <source>
        <dbReference type="Pfam" id="PF00580"/>
    </source>
</evidence>
<proteinExistence type="predicted"/>
<evidence type="ECO:0000313" key="7">
    <source>
        <dbReference type="Proteomes" id="UP000007882"/>
    </source>
</evidence>
<keyword evidence="2" id="KW-0378">Hydrolase</keyword>
<feature type="domain" description="UvrD-like helicase ATP-binding" evidence="5">
    <location>
        <begin position="204"/>
        <end position="259"/>
    </location>
</feature>
<dbReference type="EMBL" id="AP012319">
    <property type="protein sequence ID" value="BAL85490.1"/>
    <property type="molecule type" value="Genomic_DNA"/>
</dbReference>
<keyword evidence="4" id="KW-0067">ATP-binding</keyword>
<dbReference type="PANTHER" id="PTHR11070:SF30">
    <property type="entry name" value="F-BOX DNA HELICASE 1"/>
    <property type="match status" value="1"/>
</dbReference>
<dbReference type="InterPro" id="IPR014016">
    <property type="entry name" value="UvrD-like_ATP-bd"/>
</dbReference>
<dbReference type="Proteomes" id="UP000007882">
    <property type="component" value="Chromosome"/>
</dbReference>
<name>I0GXK3_ACTM4</name>
<organism evidence="6 7">
    <name type="scientific">Actinoplanes missouriensis (strain ATCC 14538 / DSM 43046 / CBS 188.64 / JCM 3121 / NBRC 102363 / NCIMB 12654 / NRRL B-3342 / UNCC 431)</name>
    <dbReference type="NCBI Taxonomy" id="512565"/>
    <lineage>
        <taxon>Bacteria</taxon>
        <taxon>Bacillati</taxon>
        <taxon>Actinomycetota</taxon>
        <taxon>Actinomycetes</taxon>
        <taxon>Micromonosporales</taxon>
        <taxon>Micromonosporaceae</taxon>
        <taxon>Actinoplanes</taxon>
    </lineage>
</organism>
<dbReference type="GO" id="GO:0016787">
    <property type="term" value="F:hydrolase activity"/>
    <property type="evidence" value="ECO:0007669"/>
    <property type="project" value="UniProtKB-KW"/>
</dbReference>
<reference evidence="6 7" key="1">
    <citation type="submission" date="2012-02" db="EMBL/GenBank/DDBJ databases">
        <title>Complete genome sequence of Actinoplanes missouriensis 431 (= NBRC 102363).</title>
        <authorList>
            <person name="Ohnishi Y."/>
            <person name="Ishikawa J."/>
            <person name="Sekine M."/>
            <person name="Hosoyama A."/>
            <person name="Harada T."/>
            <person name="Narita H."/>
            <person name="Hata T."/>
            <person name="Konno Y."/>
            <person name="Tutikane K."/>
            <person name="Fujita N."/>
            <person name="Horinouchi S."/>
            <person name="Hayakawa M."/>
        </authorList>
    </citation>
    <scope>NUCLEOTIDE SEQUENCE [LARGE SCALE GENOMIC DNA]</scope>
    <source>
        <strain evidence="7">ATCC 14538 / DSM 43046 / CBS 188.64 / JCM 3121 / NBRC 102363 / NCIMB 12654 / NRRL B-3342 / UNCC 431</strain>
    </source>
</reference>
<keyword evidence="1" id="KW-0547">Nucleotide-binding</keyword>